<organism evidence="3 4">
    <name type="scientific">Nocardioides conyzicola</name>
    <dbReference type="NCBI Taxonomy" id="1651781"/>
    <lineage>
        <taxon>Bacteria</taxon>
        <taxon>Bacillati</taxon>
        <taxon>Actinomycetota</taxon>
        <taxon>Actinomycetes</taxon>
        <taxon>Propionibacteriales</taxon>
        <taxon>Nocardioidaceae</taxon>
        <taxon>Nocardioides</taxon>
    </lineage>
</organism>
<evidence type="ECO:0000259" key="2">
    <source>
        <dbReference type="Pfam" id="PF13193"/>
    </source>
</evidence>
<dbReference type="GO" id="GO:0016874">
    <property type="term" value="F:ligase activity"/>
    <property type="evidence" value="ECO:0007669"/>
    <property type="project" value="UniProtKB-KW"/>
</dbReference>
<reference evidence="4" key="1">
    <citation type="journal article" date="2019" name="Int. J. Syst. Evol. Microbiol.">
        <title>The Global Catalogue of Microorganisms (GCM) 10K type strain sequencing project: providing services to taxonomists for standard genome sequencing and annotation.</title>
        <authorList>
            <consortium name="The Broad Institute Genomics Platform"/>
            <consortium name="The Broad Institute Genome Sequencing Center for Infectious Disease"/>
            <person name="Wu L."/>
            <person name="Ma J."/>
        </authorList>
    </citation>
    <scope>NUCLEOTIDE SEQUENCE [LARGE SCALE GENOMIC DNA]</scope>
    <source>
        <strain evidence="4">JCM 18531</strain>
    </source>
</reference>
<dbReference type="InterPro" id="IPR020845">
    <property type="entry name" value="AMP-binding_CS"/>
</dbReference>
<feature type="domain" description="AMP-binding enzyme C-terminal" evidence="2">
    <location>
        <begin position="447"/>
        <end position="522"/>
    </location>
</feature>
<dbReference type="PROSITE" id="PS00455">
    <property type="entry name" value="AMP_BINDING"/>
    <property type="match status" value="1"/>
</dbReference>
<dbReference type="InterPro" id="IPR025110">
    <property type="entry name" value="AMP-bd_C"/>
</dbReference>
<protein>
    <submittedName>
        <fullName evidence="3">Long-chain-fatty-acid--CoA ligase</fullName>
    </submittedName>
</protein>
<comment type="caution">
    <text evidence="3">The sequence shown here is derived from an EMBL/GenBank/DDBJ whole genome shotgun (WGS) entry which is preliminary data.</text>
</comment>
<evidence type="ECO:0000259" key="1">
    <source>
        <dbReference type="Pfam" id="PF00501"/>
    </source>
</evidence>
<gene>
    <name evidence="3" type="ORF">GCM10023349_34890</name>
</gene>
<dbReference type="Pfam" id="PF00501">
    <property type="entry name" value="AMP-binding"/>
    <property type="match status" value="1"/>
</dbReference>
<evidence type="ECO:0000313" key="4">
    <source>
        <dbReference type="Proteomes" id="UP001499974"/>
    </source>
</evidence>
<dbReference type="EMBL" id="BAABKM010000002">
    <property type="protein sequence ID" value="GAA4712798.1"/>
    <property type="molecule type" value="Genomic_DNA"/>
</dbReference>
<dbReference type="SUPFAM" id="SSF56801">
    <property type="entry name" value="Acetyl-CoA synthetase-like"/>
    <property type="match status" value="1"/>
</dbReference>
<proteinExistence type="predicted"/>
<dbReference type="InterPro" id="IPR050237">
    <property type="entry name" value="ATP-dep_AMP-bd_enzyme"/>
</dbReference>
<feature type="domain" description="AMP-dependent synthetase/ligase" evidence="1">
    <location>
        <begin position="30"/>
        <end position="396"/>
    </location>
</feature>
<dbReference type="RefSeq" id="WP_345522686.1">
    <property type="nucleotide sequence ID" value="NZ_BAABKM010000002.1"/>
</dbReference>
<dbReference type="InterPro" id="IPR045851">
    <property type="entry name" value="AMP-bd_C_sf"/>
</dbReference>
<sequence>MIGLMQDRPLALPPLIQRAEAMFAHKRIITATVDGEIESTWGEVIPRARRLAGVLDRLEVPRGARVGTFGWNSQRHLELYLAVPASGRVLHTLNHRLFERQLRFIIADAADDVVFVDRSLVATVWPVLATAESVRWVVVMDDGGDDELPDDPRVRDYDDLLSAADEVAWADDLDEREAASLCYTSGTTGNPKGVLSSHRSIVLHTLMVLGADALAVSERDVVMPIVPMFHVNAWGLPYAALVAGSDIVLPGPAMSPQALLSQLSRHRVTFVAGVPAIWRGLEPLLTGADLSALRMVVSGGSALPESLSRAWEEAIGVPITSSWGMTETSPLVAASRLATVHAGLGPDERRAVLATPGPTAPLVQVRVVDDARREVAHDGESPGEIQVAGPTIASAYVGVGPGDGAFTDDGWLRTGDVGTIDRLGYLRIVDRTKDMIKSGGEWISSVELENAIMSHPDIAEAAVIGVPDDQWGERPAAFVVVHAGRTVDRTGLREHLAGRVASWWVPERVEIVPEIPKTATGKFSKVALRSRVSDAGRS</sequence>
<dbReference type="PANTHER" id="PTHR43767:SF11">
    <property type="entry name" value="MEDIUM-CHAIN-FATTY-ACID--COA LIGASE"/>
    <property type="match status" value="1"/>
</dbReference>
<dbReference type="Pfam" id="PF13193">
    <property type="entry name" value="AMP-binding_C"/>
    <property type="match status" value="1"/>
</dbReference>
<dbReference type="InterPro" id="IPR000873">
    <property type="entry name" value="AMP-dep_synth/lig_dom"/>
</dbReference>
<dbReference type="CDD" id="cd12119">
    <property type="entry name" value="ttLC_FACS_AlkK_like"/>
    <property type="match status" value="1"/>
</dbReference>
<evidence type="ECO:0000313" key="3">
    <source>
        <dbReference type="EMBL" id="GAA4712798.1"/>
    </source>
</evidence>
<dbReference type="Gene3D" id="3.30.300.30">
    <property type="match status" value="1"/>
</dbReference>
<accession>A0ABP8XT58</accession>
<dbReference type="Gene3D" id="3.40.50.12780">
    <property type="entry name" value="N-terminal domain of ligase-like"/>
    <property type="match status" value="1"/>
</dbReference>
<dbReference type="Proteomes" id="UP001499974">
    <property type="component" value="Unassembled WGS sequence"/>
</dbReference>
<dbReference type="PANTHER" id="PTHR43767">
    <property type="entry name" value="LONG-CHAIN-FATTY-ACID--COA LIGASE"/>
    <property type="match status" value="1"/>
</dbReference>
<name>A0ABP8XT58_9ACTN</name>
<keyword evidence="4" id="KW-1185">Reference proteome</keyword>
<dbReference type="InterPro" id="IPR042099">
    <property type="entry name" value="ANL_N_sf"/>
</dbReference>
<dbReference type="NCBIfam" id="NF004837">
    <property type="entry name" value="PRK06187.1"/>
    <property type="match status" value="1"/>
</dbReference>
<keyword evidence="3" id="KW-0436">Ligase</keyword>